<sequence>MDIHIQYCVWTFATLLACYFYVNIFVWRLNEWYYNMKLRKKQYPLPPGHLGWPLIGNMIAFVRDFKSGHPDSFINNLISRYGRTGIYKSHLFGSPSIIISDADLCRRVLTNDENFKTGYPKSTLKLIKCTKSYWSSSRENQKRFKRPITSVLMGHNTLEMYLTRMEDIVINSLEELSSMSHPVDFLKEMKNISFDIIIEIFIGSYNQHIVTKIGNSFTEIYSALWSMPINFPGFAFHKGLLAREKLAKLVQPIVEERRLMKRNGDKKDLLDIILEVRDEEDGWKPEDEDIADVMIGYVLAGHETIANAMMWSIIYLTKNPHVLKKAKEEQEEIIKKRLPTQKQSSLKEIKQMVYLSHIINEVLRLISMNFANFREATRDVNINGYIIPKGWKVLAWARAVHMDPTYYSNPDEFNPSRWNDHNAKVGTFFPFGAGSMHCPGSDLTKIQISIFLHHFLLNYKLERVNPECPITYLPSSKPKDNCLAKVIKVSSVGA</sequence>
<evidence type="ECO:0000313" key="2">
    <source>
        <dbReference type="Proteomes" id="UP001177021"/>
    </source>
</evidence>
<reference evidence="1" key="1">
    <citation type="submission" date="2023-10" db="EMBL/GenBank/DDBJ databases">
        <authorList>
            <person name="Rodriguez Cubillos JULIANA M."/>
            <person name="De Vega J."/>
        </authorList>
    </citation>
    <scope>NUCLEOTIDE SEQUENCE</scope>
</reference>
<comment type="caution">
    <text evidence="1">The sequence shown here is derived from an EMBL/GenBank/DDBJ whole genome shotgun (WGS) entry which is preliminary data.</text>
</comment>
<name>A0ACB0M130_TRIPR</name>
<accession>A0ACB0M130</accession>
<gene>
    <name evidence="1" type="ORF">MILVUS5_LOCUS37594</name>
</gene>
<organism evidence="1 2">
    <name type="scientific">Trifolium pratense</name>
    <name type="common">Red clover</name>
    <dbReference type="NCBI Taxonomy" id="57577"/>
    <lineage>
        <taxon>Eukaryota</taxon>
        <taxon>Viridiplantae</taxon>
        <taxon>Streptophyta</taxon>
        <taxon>Embryophyta</taxon>
        <taxon>Tracheophyta</taxon>
        <taxon>Spermatophyta</taxon>
        <taxon>Magnoliopsida</taxon>
        <taxon>eudicotyledons</taxon>
        <taxon>Gunneridae</taxon>
        <taxon>Pentapetalae</taxon>
        <taxon>rosids</taxon>
        <taxon>fabids</taxon>
        <taxon>Fabales</taxon>
        <taxon>Fabaceae</taxon>
        <taxon>Papilionoideae</taxon>
        <taxon>50 kb inversion clade</taxon>
        <taxon>NPAAA clade</taxon>
        <taxon>Hologalegina</taxon>
        <taxon>IRL clade</taxon>
        <taxon>Trifolieae</taxon>
        <taxon>Trifolium</taxon>
    </lineage>
</organism>
<dbReference type="EMBL" id="CASHSV030000716">
    <property type="protein sequence ID" value="CAJ2674313.1"/>
    <property type="molecule type" value="Genomic_DNA"/>
</dbReference>
<dbReference type="Proteomes" id="UP001177021">
    <property type="component" value="Unassembled WGS sequence"/>
</dbReference>
<protein>
    <submittedName>
        <fullName evidence="1">Uncharacterized protein</fullName>
    </submittedName>
</protein>
<keyword evidence="2" id="KW-1185">Reference proteome</keyword>
<proteinExistence type="predicted"/>
<evidence type="ECO:0000313" key="1">
    <source>
        <dbReference type="EMBL" id="CAJ2674313.1"/>
    </source>
</evidence>